<dbReference type="PANTHER" id="PTHR18895:SF74">
    <property type="entry name" value="MTRF1L RELEASE FACTOR GLUTAMINE METHYLTRANSFERASE"/>
    <property type="match status" value="1"/>
</dbReference>
<feature type="domain" description="Methyltransferase" evidence="4">
    <location>
        <begin position="117"/>
        <end position="200"/>
    </location>
</feature>
<evidence type="ECO:0000256" key="3">
    <source>
        <dbReference type="ARBA" id="ARBA00022691"/>
    </source>
</evidence>
<keyword evidence="2 6" id="KW-0808">Transferase</keyword>
<dbReference type="Gene3D" id="3.40.50.150">
    <property type="entry name" value="Vaccinia Virus protein VP39"/>
    <property type="match status" value="1"/>
</dbReference>
<dbReference type="EMBL" id="MFEH01000005">
    <property type="protein sequence ID" value="OGE73724.1"/>
    <property type="molecule type" value="Genomic_DNA"/>
</dbReference>
<organism evidence="6 7">
    <name type="scientific">Candidatus Doudnabacteria bacterium RIFCSPHIGHO2_01_FULL_41_86</name>
    <dbReference type="NCBI Taxonomy" id="1817821"/>
    <lineage>
        <taxon>Bacteria</taxon>
        <taxon>Candidatus Doudnaibacteriota</taxon>
    </lineage>
</organism>
<evidence type="ECO:0000313" key="7">
    <source>
        <dbReference type="Proteomes" id="UP000177610"/>
    </source>
</evidence>
<proteinExistence type="predicted"/>
<reference evidence="6 7" key="1">
    <citation type="journal article" date="2016" name="Nat. Commun.">
        <title>Thousands of microbial genomes shed light on interconnected biogeochemical processes in an aquifer system.</title>
        <authorList>
            <person name="Anantharaman K."/>
            <person name="Brown C.T."/>
            <person name="Hug L.A."/>
            <person name="Sharon I."/>
            <person name="Castelle C.J."/>
            <person name="Probst A.J."/>
            <person name="Thomas B.C."/>
            <person name="Singh A."/>
            <person name="Wilkins M.J."/>
            <person name="Karaoz U."/>
            <person name="Brodie E.L."/>
            <person name="Williams K.H."/>
            <person name="Hubbard S.S."/>
            <person name="Banfield J.F."/>
        </authorList>
    </citation>
    <scope>NUCLEOTIDE SEQUENCE [LARGE SCALE GENOMIC DNA]</scope>
</reference>
<dbReference type="PANTHER" id="PTHR18895">
    <property type="entry name" value="HEMK METHYLTRANSFERASE"/>
    <property type="match status" value="1"/>
</dbReference>
<dbReference type="Pfam" id="PF17827">
    <property type="entry name" value="PrmC_N"/>
    <property type="match status" value="1"/>
</dbReference>
<dbReference type="Proteomes" id="UP000177610">
    <property type="component" value="Unassembled WGS sequence"/>
</dbReference>
<keyword evidence="3" id="KW-0949">S-adenosyl-L-methionine</keyword>
<dbReference type="CDD" id="cd02440">
    <property type="entry name" value="AdoMet_MTases"/>
    <property type="match status" value="1"/>
</dbReference>
<dbReference type="InterPro" id="IPR050320">
    <property type="entry name" value="N5-glutamine_MTase"/>
</dbReference>
<dbReference type="NCBIfam" id="TIGR03534">
    <property type="entry name" value="RF_mod_PrmC"/>
    <property type="match status" value="1"/>
</dbReference>
<evidence type="ECO:0000256" key="1">
    <source>
        <dbReference type="ARBA" id="ARBA00022603"/>
    </source>
</evidence>
<dbReference type="InterPro" id="IPR040758">
    <property type="entry name" value="PrmC_N"/>
</dbReference>
<dbReference type="Pfam" id="PF13847">
    <property type="entry name" value="Methyltransf_31"/>
    <property type="match status" value="1"/>
</dbReference>
<dbReference type="STRING" id="1817821.A2717_03790"/>
<name>A0A1F5N7Y6_9BACT</name>
<comment type="caution">
    <text evidence="6">The sequence shown here is derived from an EMBL/GenBank/DDBJ whole genome shotgun (WGS) entry which is preliminary data.</text>
</comment>
<dbReference type="GO" id="GO:0008276">
    <property type="term" value="F:protein methyltransferase activity"/>
    <property type="evidence" value="ECO:0007669"/>
    <property type="project" value="InterPro"/>
</dbReference>
<dbReference type="GO" id="GO:0032259">
    <property type="term" value="P:methylation"/>
    <property type="evidence" value="ECO:0007669"/>
    <property type="project" value="UniProtKB-KW"/>
</dbReference>
<dbReference type="InterPro" id="IPR004556">
    <property type="entry name" value="HemK-like"/>
</dbReference>
<protein>
    <submittedName>
        <fullName evidence="6">Protein-(Glutamine-N5) methyltransferase, release factor-specific</fullName>
    </submittedName>
</protein>
<dbReference type="InterPro" id="IPR029063">
    <property type="entry name" value="SAM-dependent_MTases_sf"/>
</dbReference>
<accession>A0A1F5N7Y6</accession>
<evidence type="ECO:0000256" key="2">
    <source>
        <dbReference type="ARBA" id="ARBA00022679"/>
    </source>
</evidence>
<dbReference type="Gene3D" id="1.10.8.10">
    <property type="entry name" value="DNA helicase RuvA subunit, C-terminal domain"/>
    <property type="match status" value="1"/>
</dbReference>
<dbReference type="SUPFAM" id="SSF53335">
    <property type="entry name" value="S-adenosyl-L-methionine-dependent methyltransferases"/>
    <property type="match status" value="1"/>
</dbReference>
<dbReference type="InterPro" id="IPR025714">
    <property type="entry name" value="Methyltranfer_dom"/>
</dbReference>
<dbReference type="AlphaFoldDB" id="A0A1F5N7Y6"/>
<evidence type="ECO:0000259" key="5">
    <source>
        <dbReference type="Pfam" id="PF17827"/>
    </source>
</evidence>
<gene>
    <name evidence="6" type="ORF">A2717_03790</name>
</gene>
<sequence>MTIHQLINLGIKKLNKTSPSAALDSEVLLSYVLKKPKEYLVVHMGNYVSPKQEKRFLTFINRRLLGWPVAYLTKSKEFYKLNLYVDKHVLIPRPETEGLVELVLNYLKVRSDQIGKINILDIGTGSGNIIISLAKKLGTKHNYFASDISPKAIAVAKKNAKRQKVKIKFVDGNLLEPWGKQHFDLIVANLPYLAKLVDPSTKFEPRGALVAAKKGLKLYEELFKQIYNLQPKSYNLFLEIGHDQAPAIKKLAKKFWPVSKTKIYKDLFGRQRYAVITLL</sequence>
<dbReference type="InterPro" id="IPR019874">
    <property type="entry name" value="RF_methyltr_PrmC"/>
</dbReference>
<evidence type="ECO:0000313" key="6">
    <source>
        <dbReference type="EMBL" id="OGE73724.1"/>
    </source>
</evidence>
<evidence type="ECO:0000259" key="4">
    <source>
        <dbReference type="Pfam" id="PF13847"/>
    </source>
</evidence>
<keyword evidence="1 6" id="KW-0489">Methyltransferase</keyword>
<feature type="domain" description="Release factor glutamine methyltransferase N-terminal" evidence="5">
    <location>
        <begin position="5"/>
        <end position="73"/>
    </location>
</feature>
<dbReference type="NCBIfam" id="TIGR00536">
    <property type="entry name" value="hemK_fam"/>
    <property type="match status" value="1"/>
</dbReference>